<dbReference type="AlphaFoldDB" id="A0A0B7JJ66"/>
<feature type="domain" description="Amidohydrolase-related" evidence="5">
    <location>
        <begin position="56"/>
        <end position="430"/>
    </location>
</feature>
<dbReference type="PANTHER" id="PTHR11271:SF37">
    <property type="entry name" value="FAMILY PROTEIN, PUTATIVE (AFU_ORTHOLOGUE AFUA_4G00460)-RELATED"/>
    <property type="match status" value="1"/>
</dbReference>
<organism evidence="6">
    <name type="scientific">Bionectria ochroleuca</name>
    <name type="common">Gliocladium roseum</name>
    <dbReference type="NCBI Taxonomy" id="29856"/>
    <lineage>
        <taxon>Eukaryota</taxon>
        <taxon>Fungi</taxon>
        <taxon>Dikarya</taxon>
        <taxon>Ascomycota</taxon>
        <taxon>Pezizomycotina</taxon>
        <taxon>Sordariomycetes</taxon>
        <taxon>Hypocreomycetidae</taxon>
        <taxon>Hypocreales</taxon>
        <taxon>Bionectriaceae</taxon>
        <taxon>Clonostachys</taxon>
    </lineage>
</organism>
<dbReference type="EMBL" id="CDPU01000001">
    <property type="protein sequence ID" value="CEO44868.1"/>
    <property type="molecule type" value="Genomic_DNA"/>
</dbReference>
<accession>A0A0B7JJ66</accession>
<gene>
    <name evidence="6" type="ORF">BN869_000000923_1</name>
</gene>
<dbReference type="PANTHER" id="PTHR11271">
    <property type="entry name" value="GUANINE DEAMINASE"/>
    <property type="match status" value="1"/>
</dbReference>
<proteinExistence type="predicted"/>
<dbReference type="InterPro" id="IPR011059">
    <property type="entry name" value="Metal-dep_hydrolase_composite"/>
</dbReference>
<dbReference type="InterPro" id="IPR032466">
    <property type="entry name" value="Metal_Hydrolase"/>
</dbReference>
<dbReference type="InterPro" id="IPR051607">
    <property type="entry name" value="Metallo-dep_hydrolases"/>
</dbReference>
<dbReference type="SUPFAM" id="SSF51556">
    <property type="entry name" value="Metallo-dependent hydrolases"/>
    <property type="match status" value="1"/>
</dbReference>
<dbReference type="GO" id="GO:0005829">
    <property type="term" value="C:cytosol"/>
    <property type="evidence" value="ECO:0007669"/>
    <property type="project" value="TreeGrafter"/>
</dbReference>
<keyword evidence="2" id="KW-0479">Metal-binding</keyword>
<dbReference type="InterPro" id="IPR006680">
    <property type="entry name" value="Amidohydro-rel"/>
</dbReference>
<protein>
    <recommendedName>
        <fullName evidence="5">Amidohydrolase-related domain-containing protein</fullName>
    </recommendedName>
</protein>
<dbReference type="SUPFAM" id="SSF51338">
    <property type="entry name" value="Composite domain of metallo-dependent hydrolases"/>
    <property type="match status" value="1"/>
</dbReference>
<keyword evidence="3" id="KW-0378">Hydrolase</keyword>
<sequence>MSILLKGGVLLIHQGPNDDVHPTKADLLIRDSNIAAIGRGIDPGDAEIIDCAGKLISPGFIDTHHHVWQSCLKATHPNDTLLDYFWKGNFINSMLAPDEIFWSQLAGAMECVDSGTTTVVDHATVNYSEKHSDEELHLAYEALRATVGSGIRSIFGYCPTPIVSSWNPEFKLVPDMLPPWVMENFDKLATQNPFGPNGRVRLGFAFDGLWLPKEYLQPLFARVREAGAQLITAHAAYGASFGAPHAPSTVENLKSKDLLGPGLLLSHFTNPKPGDTQILAESGVTVSTTPSTELQMGHGNPVCFDEHLKPVSGLGIDCHSVCSAYIPGQMNLVLQWARARRHEELEAKGKWSKTVEYSVRDVYNFGTIQGARVIGMESQIGSLSVGKKADIVIFDTESPGMAVAADRDPLAAIVLHSSIRDVETVIIDGIVRKQQGRLDSVKLPVGIDSSSEGETVTWKTVLGRVAGLAKEVDERKKAIDPEVAENGVLQAFYMNTAARC</sequence>
<dbReference type="Pfam" id="PF01979">
    <property type="entry name" value="Amidohydro_1"/>
    <property type="match status" value="1"/>
</dbReference>
<evidence type="ECO:0000259" key="5">
    <source>
        <dbReference type="Pfam" id="PF01979"/>
    </source>
</evidence>
<reference evidence="6" key="1">
    <citation type="submission" date="2015-01" db="EMBL/GenBank/DDBJ databases">
        <authorList>
            <person name="Durling Mikael"/>
        </authorList>
    </citation>
    <scope>NUCLEOTIDE SEQUENCE</scope>
</reference>
<dbReference type="GO" id="GO:0046872">
    <property type="term" value="F:metal ion binding"/>
    <property type="evidence" value="ECO:0007669"/>
    <property type="project" value="UniProtKB-KW"/>
</dbReference>
<dbReference type="Gene3D" id="2.30.40.10">
    <property type="entry name" value="Urease, subunit C, domain 1"/>
    <property type="match status" value="1"/>
</dbReference>
<name>A0A0B7JJ66_BIOOC</name>
<dbReference type="Gene3D" id="3.20.20.140">
    <property type="entry name" value="Metal-dependent hydrolases"/>
    <property type="match status" value="1"/>
</dbReference>
<keyword evidence="4" id="KW-0862">Zinc</keyword>
<evidence type="ECO:0000256" key="2">
    <source>
        <dbReference type="ARBA" id="ARBA00022723"/>
    </source>
</evidence>
<evidence type="ECO:0000256" key="4">
    <source>
        <dbReference type="ARBA" id="ARBA00022833"/>
    </source>
</evidence>
<evidence type="ECO:0000256" key="3">
    <source>
        <dbReference type="ARBA" id="ARBA00022801"/>
    </source>
</evidence>
<dbReference type="GO" id="GO:0019239">
    <property type="term" value="F:deaminase activity"/>
    <property type="evidence" value="ECO:0007669"/>
    <property type="project" value="TreeGrafter"/>
</dbReference>
<evidence type="ECO:0000313" key="6">
    <source>
        <dbReference type="EMBL" id="CEO44868.1"/>
    </source>
</evidence>
<comment type="cofactor">
    <cofactor evidence="1">
        <name>Zn(2+)</name>
        <dbReference type="ChEBI" id="CHEBI:29105"/>
    </cofactor>
</comment>
<evidence type="ECO:0000256" key="1">
    <source>
        <dbReference type="ARBA" id="ARBA00001947"/>
    </source>
</evidence>